<dbReference type="PIRSF" id="PIRSF016789">
    <property type="entry name" value="DUF454"/>
    <property type="match status" value="1"/>
</dbReference>
<dbReference type="Pfam" id="PF04304">
    <property type="entry name" value="DUF454"/>
    <property type="match status" value="1"/>
</dbReference>
<dbReference type="PANTHER" id="PTHR35813">
    <property type="entry name" value="INNER MEMBRANE PROTEIN YBAN"/>
    <property type="match status" value="1"/>
</dbReference>
<evidence type="ECO:0008006" key="4">
    <source>
        <dbReference type="Google" id="ProtNLM"/>
    </source>
</evidence>
<dbReference type="InterPro" id="IPR007401">
    <property type="entry name" value="DUF454"/>
</dbReference>
<keyword evidence="1" id="KW-0472">Membrane</keyword>
<feature type="transmembrane region" description="Helical" evidence="1">
    <location>
        <begin position="12"/>
        <end position="44"/>
    </location>
</feature>
<protein>
    <recommendedName>
        <fullName evidence="4">DUF454 domain-containing protein</fullName>
    </recommendedName>
</protein>
<feature type="transmembrane region" description="Helical" evidence="1">
    <location>
        <begin position="101"/>
        <end position="118"/>
    </location>
</feature>
<proteinExistence type="predicted"/>
<accession>A0A497X3R8</accession>
<dbReference type="RefSeq" id="WP_245989907.1">
    <property type="nucleotide sequence ID" value="NZ_RCCE01000002.1"/>
</dbReference>
<organism evidence="2 3">
    <name type="scientific">Litoreibacter meonggei</name>
    <dbReference type="NCBI Taxonomy" id="1049199"/>
    <lineage>
        <taxon>Bacteria</taxon>
        <taxon>Pseudomonadati</taxon>
        <taxon>Pseudomonadota</taxon>
        <taxon>Alphaproteobacteria</taxon>
        <taxon>Rhodobacterales</taxon>
        <taxon>Roseobacteraceae</taxon>
        <taxon>Litoreibacter</taxon>
    </lineage>
</organism>
<name>A0A497X3R8_9RHOB</name>
<keyword evidence="1" id="KW-0812">Transmembrane</keyword>
<dbReference type="EMBL" id="RCCE01000002">
    <property type="protein sequence ID" value="RLJ59483.1"/>
    <property type="molecule type" value="Genomic_DNA"/>
</dbReference>
<sequence>MSIVLAKSLWTVLGLLALALGAIGVLLPVLPTTPFIILAAFAFAKGSPRLAERLENHGTFGPIIAEWRAKGAIAPKYKAIAVGMMVLTLGSSLVLGVAFKVLVIQAICLLCAASYILTRPDGAS</sequence>
<dbReference type="GO" id="GO:0005886">
    <property type="term" value="C:plasma membrane"/>
    <property type="evidence" value="ECO:0007669"/>
    <property type="project" value="TreeGrafter"/>
</dbReference>
<keyword evidence="3" id="KW-1185">Reference proteome</keyword>
<dbReference type="PANTHER" id="PTHR35813:SF1">
    <property type="entry name" value="INNER MEMBRANE PROTEIN YBAN"/>
    <property type="match status" value="1"/>
</dbReference>
<keyword evidence="1" id="KW-1133">Transmembrane helix</keyword>
<evidence type="ECO:0000313" key="3">
    <source>
        <dbReference type="Proteomes" id="UP000269157"/>
    </source>
</evidence>
<dbReference type="Proteomes" id="UP000269157">
    <property type="component" value="Unassembled WGS sequence"/>
</dbReference>
<comment type="caution">
    <text evidence="2">The sequence shown here is derived from an EMBL/GenBank/DDBJ whole genome shotgun (WGS) entry which is preliminary data.</text>
</comment>
<dbReference type="AlphaFoldDB" id="A0A497X3R8"/>
<reference evidence="2 3" key="1">
    <citation type="submission" date="2018-10" db="EMBL/GenBank/DDBJ databases">
        <title>Genomic Encyclopedia of Archaeal and Bacterial Type Strains, Phase II (KMG-II): from individual species to whole genera.</title>
        <authorList>
            <person name="Goeker M."/>
        </authorList>
    </citation>
    <scope>NUCLEOTIDE SEQUENCE [LARGE SCALE GENOMIC DNA]</scope>
    <source>
        <strain evidence="2 3">DSM 29466</strain>
    </source>
</reference>
<evidence type="ECO:0000256" key="1">
    <source>
        <dbReference type="SAM" id="Phobius"/>
    </source>
</evidence>
<evidence type="ECO:0000313" key="2">
    <source>
        <dbReference type="EMBL" id="RLJ59483.1"/>
    </source>
</evidence>
<gene>
    <name evidence="2" type="ORF">BCF46_1632</name>
</gene>